<evidence type="ECO:0000256" key="2">
    <source>
        <dbReference type="ARBA" id="ARBA00022741"/>
    </source>
</evidence>
<dbReference type="GO" id="GO:0030261">
    <property type="term" value="P:chromosome condensation"/>
    <property type="evidence" value="ECO:0007669"/>
    <property type="project" value="InterPro"/>
</dbReference>
<feature type="binding site" evidence="6">
    <location>
        <begin position="32"/>
        <end position="39"/>
    </location>
    <ligand>
        <name>ATP</name>
        <dbReference type="ChEBI" id="CHEBI:30616"/>
    </ligand>
</feature>
<dbReference type="InterPro" id="IPR036277">
    <property type="entry name" value="SMC_hinge_sf"/>
</dbReference>
<evidence type="ECO:0000313" key="11">
    <source>
        <dbReference type="Proteomes" id="UP000470875"/>
    </source>
</evidence>
<comment type="similarity">
    <text evidence="6">Belongs to the SMC family.</text>
</comment>
<keyword evidence="2 6" id="KW-0547">Nucleotide-binding</keyword>
<dbReference type="InterPro" id="IPR011890">
    <property type="entry name" value="SMC_prok"/>
</dbReference>
<name>A0A6N7W600_9ACTO</name>
<gene>
    <name evidence="6 10" type="primary">smc</name>
    <name evidence="10" type="ORF">FYJ24_02075</name>
</gene>
<dbReference type="PIRSF" id="PIRSF005719">
    <property type="entry name" value="SMC"/>
    <property type="match status" value="1"/>
</dbReference>
<dbReference type="GO" id="GO:0007062">
    <property type="term" value="P:sister chromatid cohesion"/>
    <property type="evidence" value="ECO:0007669"/>
    <property type="project" value="InterPro"/>
</dbReference>
<keyword evidence="4 6" id="KW-0175">Coiled coil</keyword>
<feature type="domain" description="RecF/RecN/SMC N-terminal" evidence="8">
    <location>
        <begin position="2"/>
        <end position="1140"/>
    </location>
</feature>
<dbReference type="InterPro" id="IPR010935">
    <property type="entry name" value="SMC_hinge"/>
</dbReference>
<evidence type="ECO:0000256" key="1">
    <source>
        <dbReference type="ARBA" id="ARBA00022490"/>
    </source>
</evidence>
<dbReference type="HAMAP" id="MF_01894">
    <property type="entry name" value="Smc_prok"/>
    <property type="match status" value="1"/>
</dbReference>
<dbReference type="EMBL" id="VULO01000002">
    <property type="protein sequence ID" value="MSS83568.1"/>
    <property type="molecule type" value="Genomic_DNA"/>
</dbReference>
<feature type="coiled-coil region" evidence="6">
    <location>
        <begin position="167"/>
        <end position="194"/>
    </location>
</feature>
<dbReference type="InterPro" id="IPR027417">
    <property type="entry name" value="P-loop_NTPase"/>
</dbReference>
<comment type="subunit">
    <text evidence="6">Homodimer.</text>
</comment>
<feature type="compositionally biased region" description="Basic and acidic residues" evidence="7">
    <location>
        <begin position="352"/>
        <end position="370"/>
    </location>
</feature>
<evidence type="ECO:0000256" key="7">
    <source>
        <dbReference type="SAM" id="MobiDB-lite"/>
    </source>
</evidence>
<feature type="region of interest" description="Disordered" evidence="7">
    <location>
        <begin position="336"/>
        <end position="370"/>
    </location>
</feature>
<dbReference type="GO" id="GO:0005524">
    <property type="term" value="F:ATP binding"/>
    <property type="evidence" value="ECO:0007669"/>
    <property type="project" value="UniProtKB-UniRule"/>
</dbReference>
<dbReference type="InterPro" id="IPR003395">
    <property type="entry name" value="RecF/RecN/SMC_N"/>
</dbReference>
<dbReference type="InterPro" id="IPR024704">
    <property type="entry name" value="SMC"/>
</dbReference>
<comment type="caution">
    <text evidence="10">The sequence shown here is derived from an EMBL/GenBank/DDBJ whole genome shotgun (WGS) entry which is preliminary data.</text>
</comment>
<evidence type="ECO:0000259" key="8">
    <source>
        <dbReference type="Pfam" id="PF02463"/>
    </source>
</evidence>
<feature type="coiled-coil region" evidence="6">
    <location>
        <begin position="654"/>
        <end position="714"/>
    </location>
</feature>
<dbReference type="PANTHER" id="PTHR43977">
    <property type="entry name" value="STRUCTURAL MAINTENANCE OF CHROMOSOMES PROTEIN 3"/>
    <property type="match status" value="1"/>
</dbReference>
<feature type="coiled-coil region" evidence="6">
    <location>
        <begin position="841"/>
        <end position="917"/>
    </location>
</feature>
<dbReference type="Gene3D" id="3.40.50.300">
    <property type="entry name" value="P-loop containing nucleotide triphosphate hydrolases"/>
    <property type="match status" value="2"/>
</dbReference>
<dbReference type="SUPFAM" id="SSF52540">
    <property type="entry name" value="P-loop containing nucleoside triphosphate hydrolases"/>
    <property type="match status" value="1"/>
</dbReference>
<sequence>MYLKSLSLRGFKSFAKPTTFRFEPGITCVVGPNGSGKSNVVDALSWVMGEQGAKNLRGGAMADVIFAGSSGRAGLGRAFVELTIDNSDGLLPIDYAEVTISRTLFRGGGSEYAINGADARLLDVQELLSDTGMGKQMHVIVGQGRLDAVLRATPEERRAFIDEAAGVLKHRRRKERALRKLENMDQNLVRVLDLTEEIKRQLKPLARQAKAARVAEDVLSEIDETSRRLVAEDLVRARERHERDTALAQQARDRVEGSSSESHSLELRLRELEGKLENVDQYVRGYTEMTHQFDSVRERLASLVGIAMERISSHTGREVVSEAQIDLARQNVQGARKEAQDLAADAQAKTESLSRTREQRKNAEEAEREARKNLHYAEEALSRRQTESSRLLQAVARTQSRYEEAQAALERAENERLQAAKDLASLPLPAQPDESEDTSEVLSAHHTRMALEESEARKALEEAHKEESTIQAALAKWQGQRQALEPKKPEFKELDDGRWAPQGQLVDRLTVAVGWEKAISALLGTFDEAVIVGENDSVASGLRWASETGIGLRAVVSGNADTPVEGNAWEAVESTRGLDGAIAELLDGAWLAEDLDEAQALLQRPGVRKVATRDGVVLGRRTIAGGSTDMQAALVVRAEWKNARAEEERCEKALRLAQERVVRAKNHLQQASASTAEAMSKLREFDARSARLAKERAEEAARRAAAVAREERAAQEVLRRTTAVEESAQAAREAAQAAEAIPEVNAESFLKEPRQALDQATQRLRVVRETEMKAEVAAREARDKAQAAARALQVMTDRVRMLEDDRRRGLEEATAQERRKSHLLDVHKRADAGRNEAAKHYATALALREKYEAQASELKEEIVRVRTDLEKHRSSQSHADEIRRQAEVALAQSALMMDEATKRAEELSDDIEALIASHGPHIPVIDSEGNAVPYSRADIQERLEQARTRLARLGVVNPLAVEEHKALSERLQFLEDQVADLQKSKRDLLAIIRDVDTQIRVAFEEAFAQTADEFDTVFAGLFPGGKGRLSLTDPDDPLHTGVEIYARPAGKKVTRLSLLSGGERSLAALAYLIAIFKARPSPFYVMDEVEAALDDINLSRVLTAFSDLQKTSQLILITHQKRTMEIADALYGVSMRDGVSQVISHRLSQERYKS</sequence>
<dbReference type="RefSeq" id="WP_154543119.1">
    <property type="nucleotide sequence ID" value="NZ_VULO01000002.1"/>
</dbReference>
<reference evidence="10 11" key="1">
    <citation type="submission" date="2019-08" db="EMBL/GenBank/DDBJ databases">
        <title>In-depth cultivation of the pig gut microbiome towards novel bacterial diversity and tailored functional studies.</title>
        <authorList>
            <person name="Wylensek D."/>
            <person name="Hitch T.C.A."/>
            <person name="Clavel T."/>
        </authorList>
    </citation>
    <scope>NUCLEOTIDE SEQUENCE [LARGE SCALE GENOMIC DNA]</scope>
    <source>
        <strain evidence="10 11">WB03_NA08</strain>
    </source>
</reference>
<dbReference type="GO" id="GO:0003677">
    <property type="term" value="F:DNA binding"/>
    <property type="evidence" value="ECO:0007669"/>
    <property type="project" value="UniProtKB-UniRule"/>
</dbReference>
<dbReference type="Pfam" id="PF02463">
    <property type="entry name" value="SMC_N"/>
    <property type="match status" value="1"/>
</dbReference>
<evidence type="ECO:0000256" key="5">
    <source>
        <dbReference type="ARBA" id="ARBA00023125"/>
    </source>
</evidence>
<keyword evidence="11" id="KW-1185">Reference proteome</keyword>
<comment type="function">
    <text evidence="6">Required for chromosome condensation and partitioning.</text>
</comment>
<dbReference type="GO" id="GO:0006260">
    <property type="term" value="P:DNA replication"/>
    <property type="evidence" value="ECO:0007669"/>
    <property type="project" value="UniProtKB-UniRule"/>
</dbReference>
<keyword evidence="3 6" id="KW-0067">ATP-binding</keyword>
<dbReference type="GO" id="GO:0005737">
    <property type="term" value="C:cytoplasm"/>
    <property type="evidence" value="ECO:0007669"/>
    <property type="project" value="UniProtKB-SubCell"/>
</dbReference>
<dbReference type="Proteomes" id="UP000470875">
    <property type="component" value="Unassembled WGS sequence"/>
</dbReference>
<keyword evidence="5 6" id="KW-0238">DNA-binding</keyword>
<organism evidence="10 11">
    <name type="scientific">Scrofimicrobium canadense</name>
    <dbReference type="NCBI Taxonomy" id="2652290"/>
    <lineage>
        <taxon>Bacteria</taxon>
        <taxon>Bacillati</taxon>
        <taxon>Actinomycetota</taxon>
        <taxon>Actinomycetes</taxon>
        <taxon>Actinomycetales</taxon>
        <taxon>Actinomycetaceae</taxon>
        <taxon>Scrofimicrobium</taxon>
    </lineage>
</organism>
<dbReference type="NCBIfam" id="TIGR02168">
    <property type="entry name" value="SMC_prok_B"/>
    <property type="match status" value="1"/>
</dbReference>
<feature type="region of interest" description="Disordered" evidence="7">
    <location>
        <begin position="241"/>
        <end position="264"/>
    </location>
</feature>
<dbReference type="FunFam" id="3.40.50.300:FF:000984">
    <property type="entry name" value="Chromosome partition protein Smc"/>
    <property type="match status" value="1"/>
</dbReference>
<comment type="subcellular location">
    <subcellularLocation>
        <location evidence="6">Cytoplasm</location>
    </subcellularLocation>
</comment>
<evidence type="ECO:0000256" key="6">
    <source>
        <dbReference type="HAMAP-Rule" id="MF_01894"/>
    </source>
</evidence>
<evidence type="ECO:0000256" key="3">
    <source>
        <dbReference type="ARBA" id="ARBA00022840"/>
    </source>
</evidence>
<evidence type="ECO:0000259" key="9">
    <source>
        <dbReference type="Pfam" id="PF06470"/>
    </source>
</evidence>
<dbReference type="AlphaFoldDB" id="A0A6N7W600"/>
<evidence type="ECO:0000313" key="10">
    <source>
        <dbReference type="EMBL" id="MSS83568.1"/>
    </source>
</evidence>
<dbReference type="Pfam" id="PF06470">
    <property type="entry name" value="SMC_hinge"/>
    <property type="match status" value="1"/>
</dbReference>
<evidence type="ECO:0000256" key="4">
    <source>
        <dbReference type="ARBA" id="ARBA00023054"/>
    </source>
</evidence>
<feature type="domain" description="SMC hinge" evidence="9">
    <location>
        <begin position="503"/>
        <end position="601"/>
    </location>
</feature>
<accession>A0A6N7W600</accession>
<dbReference type="GO" id="GO:0016887">
    <property type="term" value="F:ATP hydrolysis activity"/>
    <property type="evidence" value="ECO:0007669"/>
    <property type="project" value="InterPro"/>
</dbReference>
<dbReference type="SUPFAM" id="SSF75553">
    <property type="entry name" value="Smc hinge domain"/>
    <property type="match status" value="1"/>
</dbReference>
<feature type="coiled-coil region" evidence="6">
    <location>
        <begin position="964"/>
        <end position="991"/>
    </location>
</feature>
<proteinExistence type="inferred from homology"/>
<feature type="compositionally biased region" description="Basic and acidic residues" evidence="7">
    <location>
        <begin position="241"/>
        <end position="256"/>
    </location>
</feature>
<protein>
    <recommendedName>
        <fullName evidence="6">Chromosome partition protein Smc</fullName>
    </recommendedName>
</protein>
<keyword evidence="1 6" id="KW-0963">Cytoplasm</keyword>
<dbReference type="GO" id="GO:0005694">
    <property type="term" value="C:chromosome"/>
    <property type="evidence" value="ECO:0007669"/>
    <property type="project" value="InterPro"/>
</dbReference>
<comment type="domain">
    <text evidence="6">Contains large globular domains required for ATP hydrolysis at each terminus and a third globular domain forming a flexible hinge near the middle of the molecule. These domains are separated by coiled-coil structures.</text>
</comment>
<dbReference type="GO" id="GO:0007059">
    <property type="term" value="P:chromosome segregation"/>
    <property type="evidence" value="ECO:0007669"/>
    <property type="project" value="UniProtKB-UniRule"/>
</dbReference>